<keyword evidence="4" id="KW-0770">Synapse</keyword>
<dbReference type="FunFam" id="1.20.5.110:FF:000018">
    <property type="entry name" value="Synaptosomal-associated protein"/>
    <property type="match status" value="1"/>
</dbReference>
<dbReference type="GO" id="GO:0005484">
    <property type="term" value="F:SNAP receptor activity"/>
    <property type="evidence" value="ECO:0007669"/>
    <property type="project" value="TreeGrafter"/>
</dbReference>
<proteinExistence type="inferred from homology"/>
<accession>A0A3Q2DWP0</accession>
<name>A0A3Q2DWP0_CYPVA</name>
<dbReference type="SUPFAM" id="SSF58038">
    <property type="entry name" value="SNARE fusion complex"/>
    <property type="match status" value="1"/>
</dbReference>
<evidence type="ECO:0000256" key="2">
    <source>
        <dbReference type="ARBA" id="ARBA00022599"/>
    </source>
</evidence>
<comment type="subcellular location">
    <subcellularLocation>
        <location evidence="6">Synapse</location>
        <location evidence="6">Synaptosome</location>
    </subcellularLocation>
</comment>
<organism evidence="9 10">
    <name type="scientific">Cyprinodon variegatus</name>
    <name type="common">Sheepshead minnow</name>
    <dbReference type="NCBI Taxonomy" id="28743"/>
    <lineage>
        <taxon>Eukaryota</taxon>
        <taxon>Metazoa</taxon>
        <taxon>Chordata</taxon>
        <taxon>Craniata</taxon>
        <taxon>Vertebrata</taxon>
        <taxon>Euteleostomi</taxon>
        <taxon>Actinopterygii</taxon>
        <taxon>Neopterygii</taxon>
        <taxon>Teleostei</taxon>
        <taxon>Neoteleostei</taxon>
        <taxon>Acanthomorphata</taxon>
        <taxon>Ovalentaria</taxon>
        <taxon>Atherinomorphae</taxon>
        <taxon>Cyprinodontiformes</taxon>
        <taxon>Cyprinodontidae</taxon>
        <taxon>Cyprinodon</taxon>
    </lineage>
</organism>
<evidence type="ECO:0000256" key="5">
    <source>
        <dbReference type="ARBA" id="ARBA00023054"/>
    </source>
</evidence>
<dbReference type="Proteomes" id="UP000265020">
    <property type="component" value="Unassembled WGS sequence"/>
</dbReference>
<dbReference type="GO" id="GO:0016082">
    <property type="term" value="P:synaptic vesicle priming"/>
    <property type="evidence" value="ECO:0007669"/>
    <property type="project" value="TreeGrafter"/>
</dbReference>
<dbReference type="OMA" id="AGFCYIL"/>
<dbReference type="PANTHER" id="PTHR19305:SF22">
    <property type="entry name" value="SYNAPTOSOMAL-ASSOCIATED PROTEIN"/>
    <property type="match status" value="1"/>
</dbReference>
<dbReference type="PANTHER" id="PTHR19305">
    <property type="entry name" value="SYNAPTOSOMAL ASSOCIATED PROTEIN"/>
    <property type="match status" value="1"/>
</dbReference>
<evidence type="ECO:0000256" key="6">
    <source>
        <dbReference type="ARBA" id="ARBA00034102"/>
    </source>
</evidence>
<dbReference type="GO" id="GO:0043005">
    <property type="term" value="C:neuron projection"/>
    <property type="evidence" value="ECO:0007669"/>
    <property type="project" value="UniProtKB-KW"/>
</dbReference>
<dbReference type="InterPro" id="IPR000727">
    <property type="entry name" value="T_SNARE_dom"/>
</dbReference>
<evidence type="ECO:0000256" key="7">
    <source>
        <dbReference type="RuleBase" id="RU003496"/>
    </source>
</evidence>
<dbReference type="STRING" id="28743.ENSCVAP00000024301"/>
<dbReference type="GO" id="GO:0098793">
    <property type="term" value="C:presynapse"/>
    <property type="evidence" value="ECO:0007669"/>
    <property type="project" value="GOC"/>
</dbReference>
<protein>
    <recommendedName>
        <fullName evidence="7">Synaptosomal-associated protein</fullName>
    </recommendedName>
</protein>
<keyword evidence="2" id="KW-0771">Synaptosome</keyword>
<reference evidence="9" key="2">
    <citation type="submission" date="2025-09" db="UniProtKB">
        <authorList>
            <consortium name="Ensembl"/>
        </authorList>
    </citation>
    <scope>IDENTIFICATION</scope>
</reference>
<dbReference type="InterPro" id="IPR000928">
    <property type="entry name" value="SNAP-25_dom"/>
</dbReference>
<evidence type="ECO:0000313" key="10">
    <source>
        <dbReference type="Proteomes" id="UP000265020"/>
    </source>
</evidence>
<keyword evidence="10" id="KW-1185">Reference proteome</keyword>
<dbReference type="GO" id="GO:0005886">
    <property type="term" value="C:plasma membrane"/>
    <property type="evidence" value="ECO:0007669"/>
    <property type="project" value="TreeGrafter"/>
</dbReference>
<dbReference type="Pfam" id="PF00835">
    <property type="entry name" value="SNAP-25"/>
    <property type="match status" value="1"/>
</dbReference>
<dbReference type="Gene3D" id="1.20.5.110">
    <property type="match status" value="1"/>
</dbReference>
<dbReference type="Ensembl" id="ENSCVAT00000004547.1">
    <property type="protein sequence ID" value="ENSCVAP00000024301.1"/>
    <property type="gene ID" value="ENSCVAG00000008300.1"/>
</dbReference>
<evidence type="ECO:0000256" key="3">
    <source>
        <dbReference type="ARBA" id="ARBA00022737"/>
    </source>
</evidence>
<feature type="domain" description="T-SNARE coiled-coil homology" evidence="8">
    <location>
        <begin position="91"/>
        <end position="153"/>
    </location>
</feature>
<evidence type="ECO:0000313" key="9">
    <source>
        <dbReference type="Ensembl" id="ENSCVAP00000024301.1"/>
    </source>
</evidence>
<evidence type="ECO:0000259" key="8">
    <source>
        <dbReference type="PROSITE" id="PS50192"/>
    </source>
</evidence>
<dbReference type="SMART" id="SM00397">
    <property type="entry name" value="t_SNARE"/>
    <property type="match status" value="1"/>
</dbReference>
<dbReference type="GeneTree" id="ENSGT00950000182843"/>
<dbReference type="GO" id="GO:0019905">
    <property type="term" value="F:syntaxin binding"/>
    <property type="evidence" value="ECO:0007669"/>
    <property type="project" value="TreeGrafter"/>
</dbReference>
<reference evidence="9" key="1">
    <citation type="submission" date="2025-08" db="UniProtKB">
        <authorList>
            <consortium name="Ensembl"/>
        </authorList>
    </citation>
    <scope>IDENTIFICATION</scope>
</reference>
<dbReference type="GO" id="GO:0031201">
    <property type="term" value="C:SNARE complex"/>
    <property type="evidence" value="ECO:0007669"/>
    <property type="project" value="TreeGrafter"/>
</dbReference>
<keyword evidence="5" id="KW-0175">Coiled coil</keyword>
<sequence length="156" mass="17400">MIFAQIVPCCQRSKLCAGDGLQVHHQETFSLQLFLLHRLKAFEESGPYKAVWGRASNQDGVVSDQPPTSRVVDQREQMVMSGGYIRRVTNDAREDEMEQNLAHVGSIMGNLKSMALDISNELESQGGLISRINEKANVNVSRIEAANQKANNLMKR</sequence>
<dbReference type="GO" id="GO:0031629">
    <property type="term" value="P:synaptic vesicle fusion to presynaptic active zone membrane"/>
    <property type="evidence" value="ECO:0007669"/>
    <property type="project" value="TreeGrafter"/>
</dbReference>
<dbReference type="PROSITE" id="PS50192">
    <property type="entry name" value="T_SNARE"/>
    <property type="match status" value="1"/>
</dbReference>
<evidence type="ECO:0000256" key="4">
    <source>
        <dbReference type="ARBA" id="ARBA00023018"/>
    </source>
</evidence>
<dbReference type="AlphaFoldDB" id="A0A3Q2DWP0"/>
<comment type="similarity">
    <text evidence="1 7">Belongs to the SNAP-25 family.</text>
</comment>
<keyword evidence="3" id="KW-0677">Repeat</keyword>
<evidence type="ECO:0000256" key="1">
    <source>
        <dbReference type="ARBA" id="ARBA00009480"/>
    </source>
</evidence>